<evidence type="ECO:0000256" key="5">
    <source>
        <dbReference type="ARBA" id="ARBA00023136"/>
    </source>
</evidence>
<dbReference type="InterPro" id="IPR026739">
    <property type="entry name" value="AP_beta"/>
</dbReference>
<dbReference type="InterPro" id="IPR011989">
    <property type="entry name" value="ARM-like"/>
</dbReference>
<evidence type="ECO:0000256" key="2">
    <source>
        <dbReference type="ARBA" id="ARBA00006613"/>
    </source>
</evidence>
<dbReference type="GO" id="GO:0030123">
    <property type="term" value="C:AP-3 adaptor complex"/>
    <property type="evidence" value="ECO:0007669"/>
    <property type="project" value="InterPro"/>
</dbReference>
<dbReference type="InterPro" id="IPR002553">
    <property type="entry name" value="Clathrin/coatomer_adapt-like_N"/>
</dbReference>
<feature type="region of interest" description="Disordered" evidence="6">
    <location>
        <begin position="722"/>
        <end position="794"/>
    </location>
</feature>
<gene>
    <name evidence="8" type="primary">APL6</name>
    <name evidence="8" type="ORF">OHC33_006824</name>
</gene>
<organism evidence="8 9">
    <name type="scientific">Knufia fluminis</name>
    <dbReference type="NCBI Taxonomy" id="191047"/>
    <lineage>
        <taxon>Eukaryota</taxon>
        <taxon>Fungi</taxon>
        <taxon>Dikarya</taxon>
        <taxon>Ascomycota</taxon>
        <taxon>Pezizomycotina</taxon>
        <taxon>Eurotiomycetes</taxon>
        <taxon>Chaetothyriomycetidae</taxon>
        <taxon>Chaetothyriales</taxon>
        <taxon>Trichomeriaceae</taxon>
        <taxon>Knufia</taxon>
    </lineage>
</organism>
<dbReference type="GO" id="GO:0006886">
    <property type="term" value="P:intracellular protein transport"/>
    <property type="evidence" value="ECO:0007669"/>
    <property type="project" value="InterPro"/>
</dbReference>
<dbReference type="InterPro" id="IPR016024">
    <property type="entry name" value="ARM-type_fold"/>
</dbReference>
<dbReference type="EMBL" id="JAKLMC020000017">
    <property type="protein sequence ID" value="KAK5951938.1"/>
    <property type="molecule type" value="Genomic_DNA"/>
</dbReference>
<comment type="similarity">
    <text evidence="2">Belongs to the adaptor complexes large subunit family.</text>
</comment>
<evidence type="ECO:0000256" key="4">
    <source>
        <dbReference type="ARBA" id="ARBA00022927"/>
    </source>
</evidence>
<keyword evidence="3" id="KW-0813">Transport</keyword>
<accession>A0AAN8EHY2</accession>
<dbReference type="PANTHER" id="PTHR11134">
    <property type="entry name" value="ADAPTOR COMPLEX SUBUNIT BETA FAMILY MEMBER"/>
    <property type="match status" value="1"/>
</dbReference>
<evidence type="ECO:0000313" key="9">
    <source>
        <dbReference type="Proteomes" id="UP001316803"/>
    </source>
</evidence>
<evidence type="ECO:0000256" key="1">
    <source>
        <dbReference type="ARBA" id="ARBA00004308"/>
    </source>
</evidence>
<sequence>MESVSTISTMMDPARDLTVEAAQAVAAKFKSGSSSKSIPFVKMKALLDSRSDRDIIDGLRRVISMIYLNKPALPYFSSVVKNVANPNVEVKKLVYIYLLHYAESDPDLALLSVNAIQKSLADQNPQVRAMALKTMAGMRVPVISQIVFLAIKRGVSDLSPHVRKAAALAIPKCYQLDPNTLPQLADHISTLLGDKQYFVVGPAAQTFLQACPGRIDLLHRHYRGLVKKLVDMDEWGQLATLQLLLIYSRKCFARKKQKITKINKKGFYDDENDETEITEEYTDVLDPDLGLLLKSCRLLLQNRNSSIVVAAASCLLYLGTVDHVKETIGPLIALMRGPPEIQQVALPNIVLIALKHAQLFVPYITHFMINGRDTRQTWRLKMELLTLVFPHANSQMKALILNELEAFAHSADTEQIQEAVRAIGRCAQSDARSSSRCFKVLLDQIASFDNVLVSEVLTVLRHLIQRDPQAHRKTIVRLARNLDRTTSPEARATIIWLVGEFAGQDRDNNIAPDVLRILIRSFADESEEAKQQIVLLAAKVYLQYLQDRSNTSGEDQAPEDEERNGINGHNADVADNHQDMNHPIPKIWSYLLTLVRYDTSYDLRDRMRLFRALLSKPSSTQLASLMILAPKPVPHTPSPSEIRQDLTLGSSTLALGKDVAGINGLPGYVGLPDWVEAGKEPDPKLRDELDASRDEYVSQANRMTSTAASQRLDEAIKEQGLESAIKKSAPSTKNKTLDDWLEESEDEGTEEDETESTEEETESGEEVTDSEADAESGDENDHDPRQGLMPSSGE</sequence>
<comment type="subcellular location">
    <subcellularLocation>
        <location evidence="1">Endomembrane system</location>
    </subcellularLocation>
</comment>
<keyword evidence="4" id="KW-0653">Protein transport</keyword>
<dbReference type="Gene3D" id="1.25.10.10">
    <property type="entry name" value="Leucine-rich Repeat Variant"/>
    <property type="match status" value="1"/>
</dbReference>
<dbReference type="GO" id="GO:0012505">
    <property type="term" value="C:endomembrane system"/>
    <property type="evidence" value="ECO:0007669"/>
    <property type="project" value="UniProtKB-SubCell"/>
</dbReference>
<dbReference type="Pfam" id="PF01602">
    <property type="entry name" value="Adaptin_N"/>
    <property type="match status" value="1"/>
</dbReference>
<keyword evidence="9" id="KW-1185">Reference proteome</keyword>
<dbReference type="InterPro" id="IPR026740">
    <property type="entry name" value="AP3_beta"/>
</dbReference>
<keyword evidence="5" id="KW-0472">Membrane</keyword>
<evidence type="ECO:0000313" key="8">
    <source>
        <dbReference type="EMBL" id="KAK5951938.1"/>
    </source>
</evidence>
<dbReference type="GO" id="GO:0016192">
    <property type="term" value="P:vesicle-mediated transport"/>
    <property type="evidence" value="ECO:0007669"/>
    <property type="project" value="InterPro"/>
</dbReference>
<dbReference type="Proteomes" id="UP001316803">
    <property type="component" value="Unassembled WGS sequence"/>
</dbReference>
<proteinExistence type="inferred from homology"/>
<name>A0AAN8EHY2_9EURO</name>
<evidence type="ECO:0000256" key="6">
    <source>
        <dbReference type="SAM" id="MobiDB-lite"/>
    </source>
</evidence>
<protein>
    <submittedName>
        <fullName evidence="8">AP-3 complex subunit beta</fullName>
    </submittedName>
</protein>
<feature type="compositionally biased region" description="Acidic residues" evidence="6">
    <location>
        <begin position="739"/>
        <end position="781"/>
    </location>
</feature>
<feature type="domain" description="Clathrin/coatomer adaptor adaptin-like N-terminal" evidence="7">
    <location>
        <begin position="43"/>
        <end position="617"/>
    </location>
</feature>
<feature type="region of interest" description="Disordered" evidence="6">
    <location>
        <begin position="550"/>
        <end position="578"/>
    </location>
</feature>
<evidence type="ECO:0000256" key="3">
    <source>
        <dbReference type="ARBA" id="ARBA00022448"/>
    </source>
</evidence>
<dbReference type="PIRSF" id="PIRSF037096">
    <property type="entry name" value="AP3_complex_beta"/>
    <property type="match status" value="1"/>
</dbReference>
<evidence type="ECO:0000259" key="7">
    <source>
        <dbReference type="Pfam" id="PF01602"/>
    </source>
</evidence>
<comment type="caution">
    <text evidence="8">The sequence shown here is derived from an EMBL/GenBank/DDBJ whole genome shotgun (WGS) entry which is preliminary data.</text>
</comment>
<dbReference type="AlphaFoldDB" id="A0AAN8EHY2"/>
<dbReference type="SUPFAM" id="SSF48371">
    <property type="entry name" value="ARM repeat"/>
    <property type="match status" value="1"/>
</dbReference>
<reference evidence="8 9" key="1">
    <citation type="submission" date="2022-12" db="EMBL/GenBank/DDBJ databases">
        <title>Genomic features and morphological characterization of a novel Knufia sp. strain isolated from spacecraft assembly facility.</title>
        <authorList>
            <person name="Teixeira M."/>
            <person name="Chander A.M."/>
            <person name="Stajich J.E."/>
            <person name="Venkateswaran K."/>
        </authorList>
    </citation>
    <scope>NUCLEOTIDE SEQUENCE [LARGE SCALE GENOMIC DNA]</scope>
    <source>
        <strain evidence="8 9">FJI-L2-BK-P2</strain>
    </source>
</reference>